<proteinExistence type="inferred from homology"/>
<dbReference type="NCBIfam" id="TIGR04057">
    <property type="entry name" value="SusC_RagA_signa"/>
    <property type="match status" value="1"/>
</dbReference>
<keyword evidence="3 7" id="KW-1134">Transmembrane beta strand</keyword>
<dbReference type="EMBL" id="JAKEVY010000006">
    <property type="protein sequence ID" value="MCF1716814.1"/>
    <property type="molecule type" value="Genomic_DNA"/>
</dbReference>
<dbReference type="Pfam" id="PF13715">
    <property type="entry name" value="CarbopepD_reg_2"/>
    <property type="match status" value="1"/>
</dbReference>
<dbReference type="SUPFAM" id="SSF49464">
    <property type="entry name" value="Carboxypeptidase regulatory domain-like"/>
    <property type="match status" value="1"/>
</dbReference>
<name>A0ABS9BPR1_9BACT</name>
<dbReference type="InterPro" id="IPR023997">
    <property type="entry name" value="TonB-dep_OMP_SusC/RagA_CS"/>
</dbReference>
<dbReference type="Proteomes" id="UP001200145">
    <property type="component" value="Unassembled WGS sequence"/>
</dbReference>
<dbReference type="Gene3D" id="2.170.130.10">
    <property type="entry name" value="TonB-dependent receptor, plug domain"/>
    <property type="match status" value="1"/>
</dbReference>
<dbReference type="RefSeq" id="WP_234868306.1">
    <property type="nucleotide sequence ID" value="NZ_JAKEVY010000006.1"/>
</dbReference>
<dbReference type="InterPro" id="IPR012910">
    <property type="entry name" value="Plug_dom"/>
</dbReference>
<dbReference type="PROSITE" id="PS52016">
    <property type="entry name" value="TONB_DEPENDENT_REC_3"/>
    <property type="match status" value="1"/>
</dbReference>
<dbReference type="InterPro" id="IPR037066">
    <property type="entry name" value="Plug_dom_sf"/>
</dbReference>
<evidence type="ECO:0000256" key="4">
    <source>
        <dbReference type="ARBA" id="ARBA00022692"/>
    </source>
</evidence>
<evidence type="ECO:0000313" key="10">
    <source>
        <dbReference type="EMBL" id="MCF1716814.1"/>
    </source>
</evidence>
<comment type="caution">
    <text evidence="10">The sequence shown here is derived from an EMBL/GenBank/DDBJ whole genome shotgun (WGS) entry which is preliminary data.</text>
</comment>
<evidence type="ECO:0000256" key="8">
    <source>
        <dbReference type="SAM" id="SignalP"/>
    </source>
</evidence>
<evidence type="ECO:0000256" key="2">
    <source>
        <dbReference type="ARBA" id="ARBA00022448"/>
    </source>
</evidence>
<dbReference type="NCBIfam" id="TIGR04056">
    <property type="entry name" value="OMP_RagA_SusC"/>
    <property type="match status" value="1"/>
</dbReference>
<comment type="similarity">
    <text evidence="7">Belongs to the TonB-dependent receptor family.</text>
</comment>
<evidence type="ECO:0000256" key="7">
    <source>
        <dbReference type="PROSITE-ProRule" id="PRU01360"/>
    </source>
</evidence>
<dbReference type="InterPro" id="IPR036942">
    <property type="entry name" value="Beta-barrel_TonB_sf"/>
</dbReference>
<keyword evidence="4 7" id="KW-0812">Transmembrane</keyword>
<keyword evidence="5 7" id="KW-0472">Membrane</keyword>
<organism evidence="10 11">
    <name type="scientific">Flavihumibacter fluminis</name>
    <dbReference type="NCBI Taxonomy" id="2909236"/>
    <lineage>
        <taxon>Bacteria</taxon>
        <taxon>Pseudomonadati</taxon>
        <taxon>Bacteroidota</taxon>
        <taxon>Chitinophagia</taxon>
        <taxon>Chitinophagales</taxon>
        <taxon>Chitinophagaceae</taxon>
        <taxon>Flavihumibacter</taxon>
    </lineage>
</organism>
<dbReference type="Gene3D" id="2.60.40.1120">
    <property type="entry name" value="Carboxypeptidase-like, regulatory domain"/>
    <property type="match status" value="1"/>
</dbReference>
<dbReference type="InterPro" id="IPR039426">
    <property type="entry name" value="TonB-dep_rcpt-like"/>
</dbReference>
<accession>A0ABS9BPR1</accession>
<reference evidence="10 11" key="1">
    <citation type="submission" date="2022-01" db="EMBL/GenBank/DDBJ databases">
        <title>Flavihumibacter sp. nov., isolated from sediment of a river.</title>
        <authorList>
            <person name="Liu H."/>
        </authorList>
    </citation>
    <scope>NUCLEOTIDE SEQUENCE [LARGE SCALE GENOMIC DNA]</scope>
    <source>
        <strain evidence="10 11">RY-1</strain>
    </source>
</reference>
<dbReference type="SUPFAM" id="SSF56935">
    <property type="entry name" value="Porins"/>
    <property type="match status" value="1"/>
</dbReference>
<dbReference type="InterPro" id="IPR023996">
    <property type="entry name" value="TonB-dep_OMP_SusC/RagA"/>
</dbReference>
<feature type="chain" id="PRO_5045994637" evidence="8">
    <location>
        <begin position="22"/>
        <end position="1003"/>
    </location>
</feature>
<evidence type="ECO:0000259" key="9">
    <source>
        <dbReference type="Pfam" id="PF07715"/>
    </source>
</evidence>
<evidence type="ECO:0000256" key="3">
    <source>
        <dbReference type="ARBA" id="ARBA00022452"/>
    </source>
</evidence>
<evidence type="ECO:0000256" key="6">
    <source>
        <dbReference type="ARBA" id="ARBA00023237"/>
    </source>
</evidence>
<dbReference type="Gene3D" id="2.40.170.20">
    <property type="entry name" value="TonB-dependent receptor, beta-barrel domain"/>
    <property type="match status" value="1"/>
</dbReference>
<feature type="domain" description="TonB-dependent receptor plug" evidence="9">
    <location>
        <begin position="116"/>
        <end position="232"/>
    </location>
</feature>
<sequence>MRSKCMIFFMCLLAFFQQATAQDKNVSGTVTNKNGEPLANANVLVKGTRVGTSTDVDGKFSLLVPNNAKTLVISSVNFKSREIGISTTPLSIQLESSTDDLSEVVVVAYGTIKKPELTGAINTVKAADIENRPFTSVDKALQGAVPGLQSAAASGAPGAIQQIRLRGIGSINASSEPLWVIDGIPVNSGDASRITTSANLLSTLNPNDIESISVLKDASAASLYGSRAANGVILITTKKGKSGKTKFRLDTEIGQNDIAYYNNRYRPLNASEYFELTREGLINANLATPANVNQVMTANFGFGNGVDFDWLNAVTRKANQQQVNLSASGGNDRTTFNLSGGYFRQDGVSIASGFKRYNGAISLVNKATDKLTFSGTITAGFVNQEAPLTGGAFGNPILNAYFLLPSKQAYKEDGSLNYGAPDFPNGVIYNPVAVSKLDKRNLKQLGLRGSFQADYKILPNLKFTSRFGMDYNVLEENNYNNPFHGDGQTANGRGFSFYTRLFNYSFTNLLDYQLALLPEKDLKLNLQAGYEAQDSRTFQSNIQAQGFPATSVLTLPVVAATPIVASATGSDYSFASALSSLNINFQDRFVVSGSFRRDGSSRFGINNRYGNFWSAGISWNLDQEKFIQQIDAIQQLKIRASYGTNGNASIGNYDWQPTYGFGFNYNQQPGSAPNNIGNLDLTWELNKPFNVGIDLAIFNNRVRLNADYYNRKTTNLLLDAPLSRSSGFGTIRGNFGSMENKGIEINLGLTLIKAKSFDWDLSINYALNQNKILETVNNQDILAGVFMRRPGYDFQSLYLRVWAGVDPQTGDPLWYTDGTRKETTNNWNQAQRVIYGSATPRYFGAVNNRFRFKNFSLDAQFYYNAGNYVQDTWAGFYMGSGNGGGFNKILRQYTDRWKNPGDNAALPKYIYNGNKLAQNASTLYIYKGDYIRLRDITLNYQVPGTVLKPLGFSNANFYVRGTNLFTWVRDKNLPWDPEQGINSQTNLNIFIPKTITVGLNLGF</sequence>
<keyword evidence="6 7" id="KW-0998">Cell outer membrane</keyword>
<keyword evidence="11" id="KW-1185">Reference proteome</keyword>
<dbReference type="Pfam" id="PF07715">
    <property type="entry name" value="Plug"/>
    <property type="match status" value="1"/>
</dbReference>
<evidence type="ECO:0000313" key="11">
    <source>
        <dbReference type="Proteomes" id="UP001200145"/>
    </source>
</evidence>
<protein>
    <submittedName>
        <fullName evidence="10">SusC/RagA family TonB-linked outer membrane protein</fullName>
    </submittedName>
</protein>
<comment type="subcellular location">
    <subcellularLocation>
        <location evidence="1 7">Cell outer membrane</location>
        <topology evidence="1 7">Multi-pass membrane protein</topology>
    </subcellularLocation>
</comment>
<evidence type="ECO:0000256" key="5">
    <source>
        <dbReference type="ARBA" id="ARBA00023136"/>
    </source>
</evidence>
<evidence type="ECO:0000256" key="1">
    <source>
        <dbReference type="ARBA" id="ARBA00004571"/>
    </source>
</evidence>
<keyword evidence="8" id="KW-0732">Signal</keyword>
<feature type="signal peptide" evidence="8">
    <location>
        <begin position="1"/>
        <end position="21"/>
    </location>
</feature>
<dbReference type="InterPro" id="IPR008969">
    <property type="entry name" value="CarboxyPept-like_regulatory"/>
</dbReference>
<gene>
    <name evidence="10" type="ORF">L0U88_19385</name>
</gene>
<keyword evidence="2 7" id="KW-0813">Transport</keyword>